<dbReference type="GeneID" id="19464107"/>
<dbReference type="Pfam" id="PF20150">
    <property type="entry name" value="2EXR"/>
    <property type="match status" value="1"/>
</dbReference>
<feature type="region of interest" description="Disordered" evidence="1">
    <location>
        <begin position="1"/>
        <end position="25"/>
    </location>
</feature>
<evidence type="ECO:0000313" key="4">
    <source>
        <dbReference type="Proteomes" id="UP000016922"/>
    </source>
</evidence>
<dbReference type="KEGG" id="glz:GLAREA_05052"/>
<keyword evidence="4" id="KW-1185">Reference proteome</keyword>
<reference evidence="3 4" key="1">
    <citation type="journal article" date="2013" name="BMC Genomics">
        <title>Genomics-driven discovery of the pneumocandin biosynthetic gene cluster in the fungus Glarea lozoyensis.</title>
        <authorList>
            <person name="Chen L."/>
            <person name="Yue Q."/>
            <person name="Zhang X."/>
            <person name="Xiang M."/>
            <person name="Wang C."/>
            <person name="Li S."/>
            <person name="Che Y."/>
            <person name="Ortiz-Lopez F.J."/>
            <person name="Bills G.F."/>
            <person name="Liu X."/>
            <person name="An Z."/>
        </authorList>
    </citation>
    <scope>NUCLEOTIDE SEQUENCE [LARGE SCALE GENOMIC DNA]</scope>
    <source>
        <strain evidence="4">ATCC 20868 / MF5171</strain>
    </source>
</reference>
<dbReference type="PANTHER" id="PTHR35910:SF6">
    <property type="entry name" value="2EXR DOMAIN-CONTAINING PROTEIN"/>
    <property type="match status" value="1"/>
</dbReference>
<dbReference type="AlphaFoldDB" id="S3DDB6"/>
<proteinExistence type="predicted"/>
<dbReference type="RefSeq" id="XP_008076533.1">
    <property type="nucleotide sequence ID" value="XM_008078342.1"/>
</dbReference>
<dbReference type="InterPro" id="IPR045518">
    <property type="entry name" value="2EXR"/>
</dbReference>
<organism evidence="3 4">
    <name type="scientific">Glarea lozoyensis (strain ATCC 20868 / MF5171)</name>
    <dbReference type="NCBI Taxonomy" id="1116229"/>
    <lineage>
        <taxon>Eukaryota</taxon>
        <taxon>Fungi</taxon>
        <taxon>Dikarya</taxon>
        <taxon>Ascomycota</taxon>
        <taxon>Pezizomycotina</taxon>
        <taxon>Leotiomycetes</taxon>
        <taxon>Helotiales</taxon>
        <taxon>Helotiaceae</taxon>
        <taxon>Glarea</taxon>
    </lineage>
</organism>
<sequence>MDISSLLNHPSHKEDCPTTIDSNHSTDTLIRNVSTASYRSEPASSGSFTLFPALPVELRVRIWHHVISIPRIVEMEKIPSWVDENADGGRKEPPDRSPDQWHYKVKNLPPLLSTCAESRHELLKAGRRDSRLFDESAGLPLGPAWIRLDHDILHLKTRTWQDRGGQWCGHRWFDNDILNSRNGRHGQRSKMRLFFGSIRVLAVNVESFRNVLGGMSVEVIRELFPSLELLIVLIDPDFDITKVWKFRGRDLVPYWGDEYNPFFQSWAFMTASTGPFTTVKTQFQRSTKSRLQDRFRREERNFQNYVAPNIVVLGCSLPPGVTIPACGRISSRGVEYEPKKPASFGATNYHRLKPEPVSGTDRTRMNISSMLV</sequence>
<dbReference type="EMBL" id="KE145353">
    <property type="protein sequence ID" value="EPE35715.1"/>
    <property type="molecule type" value="Genomic_DNA"/>
</dbReference>
<gene>
    <name evidence="3" type="ORF">GLAREA_05052</name>
</gene>
<protein>
    <recommendedName>
        <fullName evidence="2">2EXR domain-containing protein</fullName>
    </recommendedName>
</protein>
<dbReference type="PANTHER" id="PTHR35910">
    <property type="entry name" value="2EXR DOMAIN-CONTAINING PROTEIN"/>
    <property type="match status" value="1"/>
</dbReference>
<dbReference type="OrthoDB" id="3473305at2759"/>
<evidence type="ECO:0000313" key="3">
    <source>
        <dbReference type="EMBL" id="EPE35715.1"/>
    </source>
</evidence>
<evidence type="ECO:0000259" key="2">
    <source>
        <dbReference type="Pfam" id="PF20150"/>
    </source>
</evidence>
<dbReference type="Proteomes" id="UP000016922">
    <property type="component" value="Unassembled WGS sequence"/>
</dbReference>
<dbReference type="HOGENOM" id="CLU_880284_0_0_1"/>
<feature type="domain" description="2EXR" evidence="2">
    <location>
        <begin position="48"/>
        <end position="153"/>
    </location>
</feature>
<evidence type="ECO:0000256" key="1">
    <source>
        <dbReference type="SAM" id="MobiDB-lite"/>
    </source>
</evidence>
<accession>S3DDB6</accession>
<name>S3DDB6_GLAL2</name>